<dbReference type="RefSeq" id="WP_112085451.1">
    <property type="nucleotide sequence ID" value="NZ_QLSV01000004.1"/>
</dbReference>
<accession>A0A328WYL1</accession>
<sequence length="196" mass="22852">MKKTFEILISYLLIITLMSCEKKEITVNYYPTEDIVNDTSSVVFDLDSLKMNFKEFDTILYELEEKKKQTIIEIIDDNILKKIKIISIGDGTIYNKNILSIENDSIVKEKNYPLSELKVIMKKHYFYYGKDENYSDSPDKALVIIYFNEDQKITDLKKYLILITRAFDELNNNQLMLHILISGIVPPPPPLTPPLN</sequence>
<proteinExistence type="predicted"/>
<dbReference type="PROSITE" id="PS51257">
    <property type="entry name" value="PROKAR_LIPOPROTEIN"/>
    <property type="match status" value="1"/>
</dbReference>
<evidence type="ECO:0008006" key="3">
    <source>
        <dbReference type="Google" id="ProtNLM"/>
    </source>
</evidence>
<evidence type="ECO:0000313" key="1">
    <source>
        <dbReference type="EMBL" id="RAR48994.1"/>
    </source>
</evidence>
<dbReference type="OrthoDB" id="1202716at2"/>
<dbReference type="EMBL" id="QLSV01000004">
    <property type="protein sequence ID" value="RAR48994.1"/>
    <property type="molecule type" value="Genomic_DNA"/>
</dbReference>
<organism evidence="1 2">
    <name type="scientific">Flavobacterium lacus</name>
    <dbReference type="NCBI Taxonomy" id="1353778"/>
    <lineage>
        <taxon>Bacteria</taxon>
        <taxon>Pseudomonadati</taxon>
        <taxon>Bacteroidota</taxon>
        <taxon>Flavobacteriia</taxon>
        <taxon>Flavobacteriales</taxon>
        <taxon>Flavobacteriaceae</taxon>
        <taxon>Flavobacterium</taxon>
    </lineage>
</organism>
<dbReference type="AlphaFoldDB" id="A0A328WYL1"/>
<evidence type="ECO:0000313" key="2">
    <source>
        <dbReference type="Proteomes" id="UP000249518"/>
    </source>
</evidence>
<name>A0A328WYL1_9FLAO</name>
<comment type="caution">
    <text evidence="1">The sequence shown here is derived from an EMBL/GenBank/DDBJ whole genome shotgun (WGS) entry which is preliminary data.</text>
</comment>
<keyword evidence="2" id="KW-1185">Reference proteome</keyword>
<dbReference type="Proteomes" id="UP000249518">
    <property type="component" value="Unassembled WGS sequence"/>
</dbReference>
<protein>
    <recommendedName>
        <fullName evidence="3">Lipoprotein</fullName>
    </recommendedName>
</protein>
<gene>
    <name evidence="1" type="ORF">B0I10_104132</name>
</gene>
<reference evidence="1 2" key="1">
    <citation type="submission" date="2018-06" db="EMBL/GenBank/DDBJ databases">
        <title>Genomic Encyclopedia of Type Strains, Phase III (KMG-III): the genomes of soil and plant-associated and newly described type strains.</title>
        <authorList>
            <person name="Whitman W."/>
        </authorList>
    </citation>
    <scope>NUCLEOTIDE SEQUENCE [LARGE SCALE GENOMIC DNA]</scope>
    <source>
        <strain evidence="1 2">CGMCC 1.12504</strain>
    </source>
</reference>